<dbReference type="PaxDb" id="2850-Phatr54591"/>
<dbReference type="InterPro" id="IPR032629">
    <property type="entry name" value="DCB_dom"/>
</dbReference>
<dbReference type="InterPro" id="IPR032691">
    <property type="entry name" value="Mon2/Sec7/BIG1-like_HUS"/>
</dbReference>
<dbReference type="Pfam" id="PF01369">
    <property type="entry name" value="Sec7"/>
    <property type="match status" value="1"/>
</dbReference>
<dbReference type="SMR" id="B7G1F2"/>
<gene>
    <name evidence="9" type="primary">Sec7D</name>
    <name evidence="9" type="ORF">PHATRDRAFT_54591</name>
</gene>
<keyword evidence="3" id="KW-0813">Transport</keyword>
<dbReference type="STRING" id="556484.B7G1F2"/>
<dbReference type="InterPro" id="IPR046455">
    <property type="entry name" value="Sec7/BIG1-like_C"/>
</dbReference>
<evidence type="ECO:0000259" key="8">
    <source>
        <dbReference type="PROSITE" id="PS50190"/>
    </source>
</evidence>
<feature type="compositionally biased region" description="Polar residues" evidence="7">
    <location>
        <begin position="81"/>
        <end position="106"/>
    </location>
</feature>
<dbReference type="SUPFAM" id="SSF48371">
    <property type="entry name" value="ARM repeat"/>
    <property type="match status" value="1"/>
</dbReference>
<dbReference type="InterPro" id="IPR016024">
    <property type="entry name" value="ARM-type_fold"/>
</dbReference>
<dbReference type="GO" id="GO:0005737">
    <property type="term" value="C:cytoplasm"/>
    <property type="evidence" value="ECO:0007669"/>
    <property type="project" value="UniProtKB-SubCell"/>
</dbReference>
<feature type="region of interest" description="Disordered" evidence="7">
    <location>
        <begin position="425"/>
        <end position="444"/>
    </location>
</feature>
<dbReference type="GO" id="GO:0015031">
    <property type="term" value="P:protein transport"/>
    <property type="evidence" value="ECO:0007669"/>
    <property type="project" value="UniProtKB-KW"/>
</dbReference>
<dbReference type="PROSITE" id="PS50190">
    <property type="entry name" value="SEC7"/>
    <property type="match status" value="1"/>
</dbReference>
<dbReference type="InParanoid" id="B7G1F2"/>
<evidence type="ECO:0000256" key="6">
    <source>
        <dbReference type="ARBA" id="ARBA00023136"/>
    </source>
</evidence>
<evidence type="ECO:0000256" key="7">
    <source>
        <dbReference type="SAM" id="MobiDB-lite"/>
    </source>
</evidence>
<dbReference type="PANTHER" id="PTHR10663:SF375">
    <property type="entry name" value="LD29171P"/>
    <property type="match status" value="1"/>
</dbReference>
<dbReference type="KEGG" id="pti:PHATRDRAFT_54591"/>
<keyword evidence="5" id="KW-0653">Protein transport</keyword>
<dbReference type="RefSeq" id="XP_002180845.1">
    <property type="nucleotide sequence ID" value="XM_002180809.1"/>
</dbReference>
<feature type="compositionally biased region" description="Polar residues" evidence="7">
    <location>
        <begin position="278"/>
        <end position="288"/>
    </location>
</feature>
<dbReference type="CDD" id="cd00171">
    <property type="entry name" value="Sec7"/>
    <property type="match status" value="1"/>
</dbReference>
<evidence type="ECO:0000256" key="2">
    <source>
        <dbReference type="ARBA" id="ARBA00004496"/>
    </source>
</evidence>
<comment type="subcellular location">
    <subcellularLocation>
        <location evidence="2">Cytoplasm</location>
    </subcellularLocation>
    <subcellularLocation>
        <location evidence="1">Membrane</location>
    </subcellularLocation>
</comment>
<proteinExistence type="predicted"/>
<keyword evidence="6" id="KW-0472">Membrane</keyword>
<dbReference type="eggNOG" id="KOG0929">
    <property type="taxonomic scope" value="Eukaryota"/>
</dbReference>
<feature type="compositionally biased region" description="Low complexity" evidence="7">
    <location>
        <begin position="715"/>
        <end position="725"/>
    </location>
</feature>
<dbReference type="GO" id="GO:0005085">
    <property type="term" value="F:guanyl-nucleotide exchange factor activity"/>
    <property type="evidence" value="ECO:0007669"/>
    <property type="project" value="InterPro"/>
</dbReference>
<dbReference type="FunFam" id="1.10.1000.11:FF:000002">
    <property type="entry name" value="Cytohesin 1"/>
    <property type="match status" value="1"/>
</dbReference>
<dbReference type="GeneID" id="7201827"/>
<dbReference type="GO" id="GO:0016020">
    <property type="term" value="C:membrane"/>
    <property type="evidence" value="ECO:0007669"/>
    <property type="project" value="UniProtKB-SubCell"/>
</dbReference>
<dbReference type="HOGENOM" id="CLU_231575_0_0_1"/>
<evidence type="ECO:0000256" key="4">
    <source>
        <dbReference type="ARBA" id="ARBA00022490"/>
    </source>
</evidence>
<feature type="compositionally biased region" description="Polar residues" evidence="7">
    <location>
        <begin position="425"/>
        <end position="438"/>
    </location>
</feature>
<dbReference type="Pfam" id="PF16213">
    <property type="entry name" value="DCB"/>
    <property type="match status" value="1"/>
</dbReference>
<dbReference type="InterPro" id="IPR035999">
    <property type="entry name" value="Sec7_dom_sf"/>
</dbReference>
<accession>B7G1F2</accession>
<feature type="compositionally biased region" description="Basic and acidic residues" evidence="7">
    <location>
        <begin position="213"/>
        <end position="226"/>
    </location>
</feature>
<evidence type="ECO:0000256" key="5">
    <source>
        <dbReference type="ARBA" id="ARBA00022927"/>
    </source>
</evidence>
<feature type="region of interest" description="Disordered" evidence="7">
    <location>
        <begin position="76"/>
        <end position="227"/>
    </location>
</feature>
<evidence type="ECO:0000313" key="10">
    <source>
        <dbReference type="Proteomes" id="UP000000759"/>
    </source>
</evidence>
<reference evidence="10" key="2">
    <citation type="submission" date="2008-08" db="EMBL/GenBank/DDBJ databases">
        <authorList>
            <consortium name="Diatom Consortium"/>
            <person name="Grigoriev I."/>
            <person name="Grimwood J."/>
            <person name="Kuo A."/>
            <person name="Otillar R.P."/>
            <person name="Salamov A."/>
            <person name="Detter J.C."/>
            <person name="Lindquist E."/>
            <person name="Shapiro H."/>
            <person name="Lucas S."/>
            <person name="Glavina del Rio T."/>
            <person name="Pitluck S."/>
            <person name="Rokhsar D."/>
            <person name="Bowler C."/>
        </authorList>
    </citation>
    <scope>GENOME REANNOTATION</scope>
    <source>
        <strain evidence="10">CCAP 1055/1</strain>
    </source>
</reference>
<sequence length="2168" mass="239336">MLDAWSGGFKGLGLASGDVPGKNGIAINPHTLFLHSKLLPLLEKLLRETRTRKTKDVNTNLQSAILALRTFLTEDWPPSKAGTTTNPETGAAQATSRANAGHTISKSPMDGVHTEADVKTVTNDTTLLSEETEEEETQSETTIETEVAEPPEEAPRIPDVKAHASEDAAVEEITEHPAETDQVEPTSVPPEQPGAIPGLEKPPAPTSDYDDDGIPKDDPQTREPVHESVVSTLEVLMQILQHPSKTNKSVEYILDAINLLVSYRYVSGRAGGRDDVSGSGSQTAVSTENETDDTVVQELSAPSSSLLHRLLESVAKCSEILNVDVIHICLIKTLTSIMTSPKCGVHEASMLLCLKATFHVFLVTKSQTAKDMSKAALLDMLRSVFSRMEAYDVIVRSRRHHLVGSEASETEIATDTSATLASQIDLSTGSNGSDNTGTYRPPPFTSQYHTDSYVLFRALCKMSAKELPADTTDSESNTTSNRLFSTSSNATDPMALNNKLLSLDLILSSLDYCGDAFGREPRFLHLVQHYLCVSLLQNCMSHQTQVAFLSQKIFLILVHKFKGHLKQEIEVFLSNIFLRVLDSPNSSFKQKALVLESLRSLCRDPTLLTQIFLNYDCDFNAMNLYKDIVHQLTKLGGKATTTLSSSFTKKEAEEEFELSLAGMEVLVTILKAFLRALALPGGEDDTDDTAGAAIRGILQLDVGLAATSKSPIHPSTASSASSVVSEELPKSDGNESAEGNRSAQVAGRIVDAFEMKRNAEQNFEIGAVKFTLSLKGGLAFFIANGFVRRNARDIALFFLRNRDKLDKTQMGEALGREPDAAFVKEEGLESDNGGPGFWVRILHHYADALDLSGLPFDEAIRLFLSGFRLPGEAQKIDRIMEKFAEKFTSQNPDLFPSADTAFILAFSVIMLNTDLHNPSIKPERRMTVDSFVRNNSGIGQDGGDLPKEFLEEIFDRIKEQPFSLKEDDAAREKAGAHKQIFDTSVFFERSTFSRSTADDKKREMFKKEKNEMMAVTQRLIRRRPDQNNRSQATSLTDTISPSDVVKPMFDVTWGPMIGILSQVLECSDDERAVAVCLNGFVYAVRIAAHSKMSLARDTFVSSLAKFTFLGSLKEMKRKNVESIRTLLSIAVIDGDFLNESWGPVLQCISQLARLRLTASGLDSDESFLVEKEKAKKAATPNRGREAEESNGRAVLEAVQEVLIFKVFSSSVSLSAKSLGHFISELIAVSESEIAGNSKQGITGMEPTGNGTEATKKIGDGPAIFSLQRLVEVADYNMNVRPRLVWAQIWVMMADYFAKIACHENAFVSVFAIDSLKQLSFKFLEKPELSEFNFQRLFLKPFLVVMEDPCSREDGRELVLRCIDNMIRTKAYNLRSGWKVVFSILTRSATDPSEKIDYLGLATLQRLLDDHLNDLFIPLEDTTLVNDLEALSALERRNRNSNVDDFVGLCKASLSFVQREDTDSPRPAGLSMRAFCHTAIYSDLLAAKRILPPVSGEQFEDREEAGYTYPELDRTEALEMVLWRPLLEGLADGIRSTLRSSAGGVGCIIQRGSVLALRAILLRHGHIFSTNQIAAILKYTVIPAIQAGAEADKGSVVSVTSESPSISNIDFLVDPYPIPPPPDDVSLLRFEAMNTTPHSRSLGPAELMLEASFSDLRHCGDGDLRRAFILAKKAAAVAPKVIEQAFPDSWIATTAPVALGLLTDIVSELCLERGLDGREKVWSLICNQYTLWYLGRDNPTWTPCEALVRIACQEMRRFPKRLAEFSPKLESSEATAWSISVCLLFSKLLSESSRIQMDTCKSLVHRKEKALVVQKSKDTDTDSLDDVDDIPITTPYGKGLIVKNRNDRYRAEIEGGADIFLEMNVISLDFGASLFSPVEGSVRKVIPLEDDRDISSVPSTGQDRLRLSGGIPREVNVPNAYWQELVPILKIRCVAAHCLQESLAVLIEDFVLFLPENVVVELLKTLNGCRAAAQEAARDEDVATAFQEALFHDWGDGVAEVEQALESAARLSHLHGSAMFFLAQEASATQALVSLLSPLYLHKQGRGTLQVEEWGRKMFAEPHVMAAIKEVTNKFLESEEKDGHLIDPNVWRNLQESGGKVALYCTFFGTVVVNLLKLIRSVEEDQFSLHLQEFFPILCSLVLVQSDEIRKAVQEILQLQVAPMLQVKV</sequence>
<dbReference type="GO" id="GO:0032012">
    <property type="term" value="P:regulation of ARF protein signal transduction"/>
    <property type="evidence" value="ECO:0007669"/>
    <property type="project" value="InterPro"/>
</dbReference>
<keyword evidence="10" id="KW-1185">Reference proteome</keyword>
<dbReference type="Pfam" id="PF09324">
    <property type="entry name" value="Sec7-like_HDS"/>
    <property type="match status" value="1"/>
</dbReference>
<evidence type="ECO:0000313" key="9">
    <source>
        <dbReference type="EMBL" id="EEC47497.1"/>
    </source>
</evidence>
<feature type="region of interest" description="Disordered" evidence="7">
    <location>
        <begin position="271"/>
        <end position="295"/>
    </location>
</feature>
<dbReference type="InterPro" id="IPR023394">
    <property type="entry name" value="Sec7_C_sf"/>
</dbReference>
<protein>
    <recommendedName>
        <fullName evidence="8">SEC7 domain-containing protein</fullName>
    </recommendedName>
</protein>
<keyword evidence="4" id="KW-0963">Cytoplasm</keyword>
<feature type="domain" description="SEC7" evidence="8">
    <location>
        <begin position="752"/>
        <end position="960"/>
    </location>
</feature>
<feature type="region of interest" description="Disordered" evidence="7">
    <location>
        <begin position="711"/>
        <end position="742"/>
    </location>
</feature>
<dbReference type="PANTHER" id="PTHR10663">
    <property type="entry name" value="GUANYL-NUCLEOTIDE EXCHANGE FACTOR"/>
    <property type="match status" value="1"/>
</dbReference>
<evidence type="ECO:0000256" key="1">
    <source>
        <dbReference type="ARBA" id="ARBA00004370"/>
    </source>
</evidence>
<dbReference type="Gene3D" id="1.10.1000.11">
    <property type="entry name" value="Arf Nucleotide-binding Site Opener,domain 2"/>
    <property type="match status" value="1"/>
</dbReference>
<dbReference type="SUPFAM" id="SSF48425">
    <property type="entry name" value="Sec7 domain"/>
    <property type="match status" value="1"/>
</dbReference>
<feature type="compositionally biased region" description="Basic and acidic residues" evidence="7">
    <location>
        <begin position="153"/>
        <end position="166"/>
    </location>
</feature>
<dbReference type="Gene3D" id="1.10.220.20">
    <property type="match status" value="1"/>
</dbReference>
<name>B7G1F2_PHATC</name>
<dbReference type="Proteomes" id="UP000000759">
    <property type="component" value="Chromosome 10"/>
</dbReference>
<dbReference type="OrthoDB" id="430364at2759"/>
<dbReference type="InterPro" id="IPR015403">
    <property type="entry name" value="Mon2/Sec7/BIG1-like_HDS"/>
</dbReference>
<dbReference type="InterPro" id="IPR000904">
    <property type="entry name" value="Sec7_dom"/>
</dbReference>
<dbReference type="EMBL" id="CM000613">
    <property type="protein sequence ID" value="EEC47497.1"/>
    <property type="molecule type" value="Genomic_DNA"/>
</dbReference>
<evidence type="ECO:0000256" key="3">
    <source>
        <dbReference type="ARBA" id="ARBA00022448"/>
    </source>
</evidence>
<dbReference type="SMART" id="SM00222">
    <property type="entry name" value="Sec7"/>
    <property type="match status" value="1"/>
</dbReference>
<dbReference type="Pfam" id="PF12783">
    <property type="entry name" value="Sec7-like_HUS"/>
    <property type="match status" value="1"/>
</dbReference>
<organism evidence="9 10">
    <name type="scientific">Phaeodactylum tricornutum (strain CCAP 1055/1)</name>
    <dbReference type="NCBI Taxonomy" id="556484"/>
    <lineage>
        <taxon>Eukaryota</taxon>
        <taxon>Sar</taxon>
        <taxon>Stramenopiles</taxon>
        <taxon>Ochrophyta</taxon>
        <taxon>Bacillariophyta</taxon>
        <taxon>Bacillariophyceae</taxon>
        <taxon>Bacillariophycidae</taxon>
        <taxon>Naviculales</taxon>
        <taxon>Phaeodactylaceae</taxon>
        <taxon>Phaeodactylum</taxon>
    </lineage>
</organism>
<reference evidence="9 10" key="1">
    <citation type="journal article" date="2008" name="Nature">
        <title>The Phaeodactylum genome reveals the evolutionary history of diatom genomes.</title>
        <authorList>
            <person name="Bowler C."/>
            <person name="Allen A.E."/>
            <person name="Badger J.H."/>
            <person name="Grimwood J."/>
            <person name="Jabbari K."/>
            <person name="Kuo A."/>
            <person name="Maheswari U."/>
            <person name="Martens C."/>
            <person name="Maumus F."/>
            <person name="Otillar R.P."/>
            <person name="Rayko E."/>
            <person name="Salamov A."/>
            <person name="Vandepoele K."/>
            <person name="Beszteri B."/>
            <person name="Gruber A."/>
            <person name="Heijde M."/>
            <person name="Katinka M."/>
            <person name="Mock T."/>
            <person name="Valentin K."/>
            <person name="Verret F."/>
            <person name="Berges J.A."/>
            <person name="Brownlee C."/>
            <person name="Cadoret J.P."/>
            <person name="Chiovitti A."/>
            <person name="Choi C.J."/>
            <person name="Coesel S."/>
            <person name="De Martino A."/>
            <person name="Detter J.C."/>
            <person name="Durkin C."/>
            <person name="Falciatore A."/>
            <person name="Fournet J."/>
            <person name="Haruta M."/>
            <person name="Huysman M.J."/>
            <person name="Jenkins B.D."/>
            <person name="Jiroutova K."/>
            <person name="Jorgensen R.E."/>
            <person name="Joubert Y."/>
            <person name="Kaplan A."/>
            <person name="Kroger N."/>
            <person name="Kroth P.G."/>
            <person name="La Roche J."/>
            <person name="Lindquist E."/>
            <person name="Lommer M."/>
            <person name="Martin-Jezequel V."/>
            <person name="Lopez P.J."/>
            <person name="Lucas S."/>
            <person name="Mangogna M."/>
            <person name="McGinnis K."/>
            <person name="Medlin L.K."/>
            <person name="Montsant A."/>
            <person name="Oudot-Le Secq M.P."/>
            <person name="Napoli C."/>
            <person name="Obornik M."/>
            <person name="Parker M.S."/>
            <person name="Petit J.L."/>
            <person name="Porcel B.M."/>
            <person name="Poulsen N."/>
            <person name="Robison M."/>
            <person name="Rychlewski L."/>
            <person name="Rynearson T.A."/>
            <person name="Schmutz J."/>
            <person name="Shapiro H."/>
            <person name="Siaut M."/>
            <person name="Stanley M."/>
            <person name="Sussman M.R."/>
            <person name="Taylor A.R."/>
            <person name="Vardi A."/>
            <person name="von Dassow P."/>
            <person name="Vyverman W."/>
            <person name="Willis A."/>
            <person name="Wyrwicz L.S."/>
            <person name="Rokhsar D.S."/>
            <person name="Weissenbach J."/>
            <person name="Armbrust E.V."/>
            <person name="Green B.R."/>
            <person name="Van de Peer Y."/>
            <person name="Grigoriev I.V."/>
        </authorList>
    </citation>
    <scope>NUCLEOTIDE SEQUENCE [LARGE SCALE GENOMIC DNA]</scope>
    <source>
        <strain evidence="9 10">CCAP 1055/1</strain>
    </source>
</reference>
<dbReference type="Pfam" id="PF20252">
    <property type="entry name" value="BIG2_C"/>
    <property type="match status" value="1"/>
</dbReference>